<keyword evidence="5" id="KW-1185">Reference proteome</keyword>
<dbReference type="Gene3D" id="3.40.710.10">
    <property type="entry name" value="DD-peptidase/beta-lactamase superfamily"/>
    <property type="match status" value="1"/>
</dbReference>
<dbReference type="PANTHER" id="PTHR43283">
    <property type="entry name" value="BETA-LACTAMASE-RELATED"/>
    <property type="match status" value="1"/>
</dbReference>
<dbReference type="InterPro" id="IPR001466">
    <property type="entry name" value="Beta-lactam-related"/>
</dbReference>
<feature type="domain" description="Beta-lactamase-related" evidence="3">
    <location>
        <begin position="246"/>
        <end position="608"/>
    </location>
</feature>
<keyword evidence="1 4" id="KW-0378">Hydrolase</keyword>
<accession>A0AAW9S995</accession>
<sequence length="635" mass="71885">MKITISYCLYSILLPLISLAQPQLTTEPGTYDNTSQVEELKHRKHIERQLTLLKNEGEVIPIRQVSTPALATVSIGEKNLTPFQQGITRYTACPHFNLDFENSPAKLAQLETQLQPFSTVIIGIHQFIPLGSSTALGTSTQEFIKQLMKQHTVIVAFFRPAAELKRYAFLANAQALLLAHQDDPTTGDLAGQLLFGGIGAKGKLEFAIDDLFQVNDGLVTQGGFRLKYTLPEELHIHSALLSHRIDSVVRLGLTEKAFPGCQVLAAKNGKVFFQKSYGYHTYQYQNKVKDDDVYDLASVTKVTAATLALMKMVEEGKIDLDAPFSTYWKDFKKKEKANFTVREVLAHYARLHPYIVYWQQAVRKNGKFKCHTFKTDSNKRYNARVSKDLYMHRKFRKKVYKAIRQSPLNPGKEYVYSGLSFLLYPEIIKHLTGQNFDQFLQTQFYQPLGASNLTFNPYETLPAQRIVPTEYDSLFRKGQIHGFVHDEAAAVMGGISGNAGLFSNANDLAKVLQMWLQNGTYAGTRYLKEATVKEFTRCQYCEEGNRRGLGFDKPLLEHKERGSVAVSASMQSFGHTGFTGTLIWADPSKDLVFIFLSNRVYPTRENKKLYSLNIRPAIHEILYQLQDSYQASSKD</sequence>
<evidence type="ECO:0000259" key="3">
    <source>
        <dbReference type="Pfam" id="PF00144"/>
    </source>
</evidence>
<evidence type="ECO:0000256" key="2">
    <source>
        <dbReference type="SAM" id="SignalP"/>
    </source>
</evidence>
<comment type="caution">
    <text evidence="4">The sequence shown here is derived from an EMBL/GenBank/DDBJ whole genome shotgun (WGS) entry which is preliminary data.</text>
</comment>
<reference evidence="4 5" key="1">
    <citation type="submission" date="2024-04" db="EMBL/GenBank/DDBJ databases">
        <title>Novel genus in family Flammeovirgaceae.</title>
        <authorList>
            <person name="Nguyen T.H."/>
            <person name="Vuong T.Q."/>
            <person name="Le H."/>
            <person name="Kim S.-G."/>
        </authorList>
    </citation>
    <scope>NUCLEOTIDE SEQUENCE [LARGE SCALE GENOMIC DNA]</scope>
    <source>
        <strain evidence="4 5">JCM 23209</strain>
    </source>
</reference>
<dbReference type="PANTHER" id="PTHR43283:SF11">
    <property type="entry name" value="BETA-LACTAMASE-RELATED DOMAIN-CONTAINING PROTEIN"/>
    <property type="match status" value="1"/>
</dbReference>
<evidence type="ECO:0000256" key="1">
    <source>
        <dbReference type="ARBA" id="ARBA00022801"/>
    </source>
</evidence>
<keyword evidence="2" id="KW-0732">Signal</keyword>
<feature type="chain" id="PRO_5043712693" evidence="2">
    <location>
        <begin position="21"/>
        <end position="635"/>
    </location>
</feature>
<dbReference type="RefSeq" id="WP_346821705.1">
    <property type="nucleotide sequence ID" value="NZ_JBDKWZ010000007.1"/>
</dbReference>
<dbReference type="SUPFAM" id="SSF56601">
    <property type="entry name" value="beta-lactamase/transpeptidase-like"/>
    <property type="match status" value="1"/>
</dbReference>
<gene>
    <name evidence="4" type="ORF">AAG747_13485</name>
</gene>
<dbReference type="Proteomes" id="UP001403385">
    <property type="component" value="Unassembled WGS sequence"/>
</dbReference>
<feature type="signal peptide" evidence="2">
    <location>
        <begin position="1"/>
        <end position="20"/>
    </location>
</feature>
<dbReference type="EMBL" id="JBDKWZ010000007">
    <property type="protein sequence ID" value="MEN7548929.1"/>
    <property type="molecule type" value="Genomic_DNA"/>
</dbReference>
<dbReference type="InterPro" id="IPR012338">
    <property type="entry name" value="Beta-lactam/transpept-like"/>
</dbReference>
<name>A0AAW9S995_9BACT</name>
<dbReference type="AlphaFoldDB" id="A0AAW9S995"/>
<protein>
    <submittedName>
        <fullName evidence="4">Serine hydrolase</fullName>
    </submittedName>
</protein>
<proteinExistence type="predicted"/>
<evidence type="ECO:0000313" key="4">
    <source>
        <dbReference type="EMBL" id="MEN7548929.1"/>
    </source>
</evidence>
<dbReference type="InterPro" id="IPR036881">
    <property type="entry name" value="Glyco_hydro_3_C_sf"/>
</dbReference>
<dbReference type="Pfam" id="PF00144">
    <property type="entry name" value="Beta-lactamase"/>
    <property type="match status" value="1"/>
</dbReference>
<organism evidence="4 5">
    <name type="scientific">Rapidithrix thailandica</name>
    <dbReference type="NCBI Taxonomy" id="413964"/>
    <lineage>
        <taxon>Bacteria</taxon>
        <taxon>Pseudomonadati</taxon>
        <taxon>Bacteroidota</taxon>
        <taxon>Cytophagia</taxon>
        <taxon>Cytophagales</taxon>
        <taxon>Flammeovirgaceae</taxon>
        <taxon>Rapidithrix</taxon>
    </lineage>
</organism>
<dbReference type="GO" id="GO:0005975">
    <property type="term" value="P:carbohydrate metabolic process"/>
    <property type="evidence" value="ECO:0007669"/>
    <property type="project" value="InterPro"/>
</dbReference>
<evidence type="ECO:0000313" key="5">
    <source>
        <dbReference type="Proteomes" id="UP001403385"/>
    </source>
</evidence>
<dbReference type="GO" id="GO:0004553">
    <property type="term" value="F:hydrolase activity, hydrolyzing O-glycosyl compounds"/>
    <property type="evidence" value="ECO:0007669"/>
    <property type="project" value="InterPro"/>
</dbReference>
<dbReference type="Gene3D" id="3.40.50.1700">
    <property type="entry name" value="Glycoside hydrolase family 3 C-terminal domain"/>
    <property type="match status" value="1"/>
</dbReference>
<dbReference type="InterPro" id="IPR050789">
    <property type="entry name" value="Diverse_Enzym_Activities"/>
</dbReference>